<dbReference type="InterPro" id="IPR025503">
    <property type="entry name" value="DUF4391"/>
</dbReference>
<dbReference type="EMBL" id="FPBF01000001">
    <property type="protein sequence ID" value="SFT51311.1"/>
    <property type="molecule type" value="Genomic_DNA"/>
</dbReference>
<organism evidence="2 3">
    <name type="scientific">Algoriphagus locisalis</name>
    <dbReference type="NCBI Taxonomy" id="305507"/>
    <lineage>
        <taxon>Bacteria</taxon>
        <taxon>Pseudomonadati</taxon>
        <taxon>Bacteroidota</taxon>
        <taxon>Cytophagia</taxon>
        <taxon>Cytophagales</taxon>
        <taxon>Cyclobacteriaceae</taxon>
        <taxon>Algoriphagus</taxon>
    </lineage>
</organism>
<evidence type="ECO:0008006" key="4">
    <source>
        <dbReference type="Google" id="ProtNLM"/>
    </source>
</evidence>
<reference evidence="3" key="1">
    <citation type="submission" date="2016-10" db="EMBL/GenBank/DDBJ databases">
        <authorList>
            <person name="Varghese N."/>
            <person name="Submissions S."/>
        </authorList>
    </citation>
    <scope>NUCLEOTIDE SEQUENCE [LARGE SCALE GENOMIC DNA]</scope>
    <source>
        <strain evidence="3">DSM 23445</strain>
    </source>
</reference>
<accession>A0A1I6YM33</accession>
<sequence>MDLFSLPIQTKVNKTIPKNAFEGFTNAKQKALFTSLISKITWSNKLSEETLNLPGKEIKEIQLFKVELKVSGDPKPLLEIIDKAIPYHIIFIISFEKEIYISTAKKHPQPTNENISVVDWTFKSDWFEPERIPFNLYLKKSIDSIYLDFCNQLSGKPKINQKSFNELIELNSKTEQLKKEITKLKTAISNCKQFNQKVVLNLRLKEAEKELKLN</sequence>
<feature type="coiled-coil region" evidence="1">
    <location>
        <begin position="160"/>
        <end position="187"/>
    </location>
</feature>
<evidence type="ECO:0000313" key="2">
    <source>
        <dbReference type="EMBL" id="SFT51311.1"/>
    </source>
</evidence>
<protein>
    <recommendedName>
        <fullName evidence="4">DUF4391 domain-containing protein</fullName>
    </recommendedName>
</protein>
<keyword evidence="3" id="KW-1185">Reference proteome</keyword>
<dbReference type="RefSeq" id="WP_091691629.1">
    <property type="nucleotide sequence ID" value="NZ_FPBF01000001.1"/>
</dbReference>
<name>A0A1I6YM33_9BACT</name>
<dbReference type="AlphaFoldDB" id="A0A1I6YM33"/>
<proteinExistence type="predicted"/>
<dbReference type="Pfam" id="PF14335">
    <property type="entry name" value="DUF4391"/>
    <property type="match status" value="1"/>
</dbReference>
<dbReference type="OrthoDB" id="9805811at2"/>
<evidence type="ECO:0000313" key="3">
    <source>
        <dbReference type="Proteomes" id="UP000199673"/>
    </source>
</evidence>
<evidence type="ECO:0000256" key="1">
    <source>
        <dbReference type="SAM" id="Coils"/>
    </source>
</evidence>
<gene>
    <name evidence="2" type="ORF">SAMN04489724_1085</name>
</gene>
<dbReference type="Proteomes" id="UP000199673">
    <property type="component" value="Unassembled WGS sequence"/>
</dbReference>
<keyword evidence="1" id="KW-0175">Coiled coil</keyword>
<dbReference type="STRING" id="305507.SAMN04489724_1085"/>